<protein>
    <submittedName>
        <fullName evidence="2">Uncharacterized protein</fullName>
    </submittedName>
</protein>
<dbReference type="EMBL" id="VIBQ01000043">
    <property type="protein sequence ID" value="KAB8468456.1"/>
    <property type="molecule type" value="Genomic_DNA"/>
</dbReference>
<feature type="compositionally biased region" description="Basic residues" evidence="1">
    <location>
        <begin position="210"/>
        <end position="221"/>
    </location>
</feature>
<accession>A0A5N6L0U8</accession>
<evidence type="ECO:0000313" key="3">
    <source>
        <dbReference type="Proteomes" id="UP000327013"/>
    </source>
</evidence>
<sequence length="221" mass="24439">MDIGCRWTRICCGTSDVRSSLSCPVGCYRKSQTKAGTDSTWGKEGVGEGGLINGVKQYKGLVLRLRLRTRTDRIGKRMAASASKLLENALLSIQGRERNSSKMPQKSRRNRLLENQLLVEGLKEECAVRKVTIISDSKRGRAISPISTESDSRADRATVQSRSEGLRRDLASLSSDSAYPVLAANPSSEDGQHPLFDTRNGHGIPIVKAERKRRVRTRRIS</sequence>
<organism evidence="2 3">
    <name type="scientific">Carpinus fangiana</name>
    <dbReference type="NCBI Taxonomy" id="176857"/>
    <lineage>
        <taxon>Eukaryota</taxon>
        <taxon>Viridiplantae</taxon>
        <taxon>Streptophyta</taxon>
        <taxon>Embryophyta</taxon>
        <taxon>Tracheophyta</taxon>
        <taxon>Spermatophyta</taxon>
        <taxon>Magnoliopsida</taxon>
        <taxon>eudicotyledons</taxon>
        <taxon>Gunneridae</taxon>
        <taxon>Pentapetalae</taxon>
        <taxon>rosids</taxon>
        <taxon>fabids</taxon>
        <taxon>Fagales</taxon>
        <taxon>Betulaceae</taxon>
        <taxon>Carpinus</taxon>
    </lineage>
</organism>
<name>A0A5N6L0U8_9ROSI</name>
<dbReference type="Proteomes" id="UP000327013">
    <property type="component" value="Unassembled WGS sequence"/>
</dbReference>
<feature type="region of interest" description="Disordered" evidence="1">
    <location>
        <begin position="143"/>
        <end position="166"/>
    </location>
</feature>
<proteinExistence type="predicted"/>
<evidence type="ECO:0000256" key="1">
    <source>
        <dbReference type="SAM" id="MobiDB-lite"/>
    </source>
</evidence>
<dbReference type="AlphaFoldDB" id="A0A5N6L0U8"/>
<feature type="region of interest" description="Disordered" evidence="1">
    <location>
        <begin position="181"/>
        <end position="221"/>
    </location>
</feature>
<keyword evidence="3" id="KW-1185">Reference proteome</keyword>
<comment type="caution">
    <text evidence="2">The sequence shown here is derived from an EMBL/GenBank/DDBJ whole genome shotgun (WGS) entry which is preliminary data.</text>
</comment>
<gene>
    <name evidence="2" type="ORF">FH972_025290</name>
</gene>
<reference evidence="2 3" key="1">
    <citation type="submission" date="2019-06" db="EMBL/GenBank/DDBJ databases">
        <title>A chromosomal-level reference genome of Carpinus fangiana (Coryloideae, Betulaceae).</title>
        <authorList>
            <person name="Yang X."/>
            <person name="Wang Z."/>
            <person name="Zhang L."/>
            <person name="Hao G."/>
            <person name="Liu J."/>
            <person name="Yang Y."/>
        </authorList>
    </citation>
    <scope>NUCLEOTIDE SEQUENCE [LARGE SCALE GENOMIC DNA]</scope>
    <source>
        <strain evidence="2">Cfa_2016G</strain>
        <tissue evidence="2">Leaf</tissue>
    </source>
</reference>
<evidence type="ECO:0000313" key="2">
    <source>
        <dbReference type="EMBL" id="KAB8468456.1"/>
    </source>
</evidence>